<evidence type="ECO:0000256" key="3">
    <source>
        <dbReference type="ARBA" id="ARBA00023110"/>
    </source>
</evidence>
<dbReference type="AlphaFoldDB" id="A0A0A2A740"/>
<evidence type="ECO:0000256" key="4">
    <source>
        <dbReference type="ARBA" id="ARBA00023235"/>
    </source>
</evidence>
<proteinExistence type="inferred from homology"/>
<evidence type="ECO:0000256" key="1">
    <source>
        <dbReference type="ARBA" id="ARBA00000971"/>
    </source>
</evidence>
<dbReference type="PANTHER" id="PTHR43811:SF19">
    <property type="entry name" value="39 KDA FK506-BINDING NUCLEAR PROTEIN"/>
    <property type="match status" value="1"/>
</dbReference>
<organism evidence="8 9">
    <name type="scientific">Prochlorococcus marinus str. MIT 9201</name>
    <dbReference type="NCBI Taxonomy" id="93057"/>
    <lineage>
        <taxon>Bacteria</taxon>
        <taxon>Bacillati</taxon>
        <taxon>Cyanobacteriota</taxon>
        <taxon>Cyanophyceae</taxon>
        <taxon>Synechococcales</taxon>
        <taxon>Prochlorococcaceae</taxon>
        <taxon>Prochlorococcus</taxon>
    </lineage>
</organism>
<protein>
    <recommendedName>
        <fullName evidence="6">Peptidyl-prolyl cis-trans isomerase</fullName>
        <ecNumber evidence="6">5.2.1.8</ecNumber>
    </recommendedName>
</protein>
<comment type="caution">
    <text evidence="8">The sequence shown here is derived from an EMBL/GenBank/DDBJ whole genome shotgun (WGS) entry which is preliminary data.</text>
</comment>
<dbReference type="Gene3D" id="3.10.50.40">
    <property type="match status" value="1"/>
</dbReference>
<reference evidence="9" key="1">
    <citation type="journal article" date="2014" name="Sci. Data">
        <title>Genomes of diverse isolates of the marine cyanobacterium Prochlorococcus.</title>
        <authorList>
            <person name="Biller S."/>
            <person name="Berube P."/>
            <person name="Thompson J."/>
            <person name="Kelly L."/>
            <person name="Roggensack S."/>
            <person name="Awad L."/>
            <person name="Roache-Johnson K."/>
            <person name="Ding H."/>
            <person name="Giovannoni S.J."/>
            <person name="Moore L.R."/>
            <person name="Chisholm S.W."/>
        </authorList>
    </citation>
    <scope>NUCLEOTIDE SEQUENCE [LARGE SCALE GENOMIC DNA]</scope>
    <source>
        <strain evidence="9">MIT 9201</strain>
    </source>
</reference>
<name>A0A0A2A740_PROMR</name>
<dbReference type="SUPFAM" id="SSF54534">
    <property type="entry name" value="FKBP-like"/>
    <property type="match status" value="1"/>
</dbReference>
<accession>A0A0A2A740</accession>
<evidence type="ECO:0000259" key="7">
    <source>
        <dbReference type="PROSITE" id="PS50059"/>
    </source>
</evidence>
<evidence type="ECO:0000256" key="6">
    <source>
        <dbReference type="RuleBase" id="RU003915"/>
    </source>
</evidence>
<dbReference type="InterPro" id="IPR046357">
    <property type="entry name" value="PPIase_dom_sf"/>
</dbReference>
<dbReference type="PANTHER" id="PTHR43811">
    <property type="entry name" value="FKBP-TYPE PEPTIDYL-PROLYL CIS-TRANS ISOMERASE FKPA"/>
    <property type="match status" value="1"/>
</dbReference>
<dbReference type="FunFam" id="3.10.50.40:FF:000006">
    <property type="entry name" value="Peptidyl-prolyl cis-trans isomerase"/>
    <property type="match status" value="1"/>
</dbReference>
<dbReference type="GO" id="GO:0003755">
    <property type="term" value="F:peptidyl-prolyl cis-trans isomerase activity"/>
    <property type="evidence" value="ECO:0007669"/>
    <property type="project" value="UniProtKB-UniRule"/>
</dbReference>
<comment type="similarity">
    <text evidence="2 6">Belongs to the FKBP-type PPIase family.</text>
</comment>
<keyword evidence="4 5" id="KW-0413">Isomerase</keyword>
<sequence length="190" mass="20181">MKEVFISFAVFVFCISLTLFSQFNSPQVVNAAESETQSVQRTPVAKSSNVSNNNLFELDPSDPNPILFAMAEETPSDNNSRTTESGLIIADIVNGEGDEASAGQTVTVNYTGTLEDGTQFDTSIGRAPFSFPLGAGRVIKGWDEGVAGMKVGGKRKLTIPPELGYGSRGAGNVIPANATLIFEVELLKVN</sequence>
<dbReference type="PROSITE" id="PS50059">
    <property type="entry name" value="FKBP_PPIASE"/>
    <property type="match status" value="1"/>
</dbReference>
<keyword evidence="3 5" id="KW-0697">Rotamase</keyword>
<dbReference type="EC" id="5.2.1.8" evidence="6"/>
<evidence type="ECO:0000256" key="2">
    <source>
        <dbReference type="ARBA" id="ARBA00006577"/>
    </source>
</evidence>
<dbReference type="EMBL" id="JNAL01000007">
    <property type="protein sequence ID" value="KGF96621.1"/>
    <property type="molecule type" value="Genomic_DNA"/>
</dbReference>
<dbReference type="OrthoDB" id="280278at2"/>
<dbReference type="Proteomes" id="UP000030355">
    <property type="component" value="Unassembled WGS sequence"/>
</dbReference>
<evidence type="ECO:0000313" key="9">
    <source>
        <dbReference type="Proteomes" id="UP000030355"/>
    </source>
</evidence>
<dbReference type="Pfam" id="PF00254">
    <property type="entry name" value="FKBP_C"/>
    <property type="match status" value="1"/>
</dbReference>
<dbReference type="eggNOG" id="COG0545">
    <property type="taxonomic scope" value="Bacteria"/>
</dbReference>
<dbReference type="RefSeq" id="WP_032521682.1">
    <property type="nucleotide sequence ID" value="NZ_CP138977.1"/>
</dbReference>
<dbReference type="InterPro" id="IPR001179">
    <property type="entry name" value="PPIase_FKBP_dom"/>
</dbReference>
<dbReference type="STRING" id="93057.EU95_0506"/>
<evidence type="ECO:0000313" key="8">
    <source>
        <dbReference type="EMBL" id="KGF96621.1"/>
    </source>
</evidence>
<gene>
    <name evidence="8" type="ORF">EU95_0506</name>
</gene>
<feature type="domain" description="PPIase FKBP-type" evidence="7">
    <location>
        <begin position="103"/>
        <end position="190"/>
    </location>
</feature>
<comment type="catalytic activity">
    <reaction evidence="1 5 6">
        <text>[protein]-peptidylproline (omega=180) = [protein]-peptidylproline (omega=0)</text>
        <dbReference type="Rhea" id="RHEA:16237"/>
        <dbReference type="Rhea" id="RHEA-COMP:10747"/>
        <dbReference type="Rhea" id="RHEA-COMP:10748"/>
        <dbReference type="ChEBI" id="CHEBI:83833"/>
        <dbReference type="ChEBI" id="CHEBI:83834"/>
        <dbReference type="EC" id="5.2.1.8"/>
    </reaction>
</comment>
<evidence type="ECO:0000256" key="5">
    <source>
        <dbReference type="PROSITE-ProRule" id="PRU00277"/>
    </source>
</evidence>